<feature type="region of interest" description="Disordered" evidence="1">
    <location>
        <begin position="462"/>
        <end position="495"/>
    </location>
</feature>
<organism evidence="2 3">
    <name type="scientific">Phialocephala subalpina</name>
    <dbReference type="NCBI Taxonomy" id="576137"/>
    <lineage>
        <taxon>Eukaryota</taxon>
        <taxon>Fungi</taxon>
        <taxon>Dikarya</taxon>
        <taxon>Ascomycota</taxon>
        <taxon>Pezizomycotina</taxon>
        <taxon>Leotiomycetes</taxon>
        <taxon>Helotiales</taxon>
        <taxon>Mollisiaceae</taxon>
        <taxon>Phialocephala</taxon>
        <taxon>Phialocephala fortinii species complex</taxon>
    </lineage>
</organism>
<name>A0A1L7X0J5_9HELO</name>
<evidence type="ECO:0000256" key="1">
    <source>
        <dbReference type="SAM" id="MobiDB-lite"/>
    </source>
</evidence>
<reference evidence="2 3" key="1">
    <citation type="submission" date="2016-03" db="EMBL/GenBank/DDBJ databases">
        <authorList>
            <person name="Ploux O."/>
        </authorList>
    </citation>
    <scope>NUCLEOTIDE SEQUENCE [LARGE SCALE GENOMIC DNA]</scope>
    <source>
        <strain evidence="2 3">UAMH 11012</strain>
    </source>
</reference>
<sequence length="617" mass="70368">MSPLQSRNITSLSSSLGFGDGFQGRDSKDFRTLIAKFRLHFTSQGHPLPFSNPYSTEAYEFAEAFCEEDEKGQTLWPATTPRRWPCWQVDKELILQSLAHIFSLQAFYQYQKEGKARKKAKSHTPPLSPGTDRDLSPESRAYIDPLPPKGTKRRPNKHAEEETEEIFEITFPNMPKLGTKRAIGPEDHQECIDEIEALDPRRDDKPISDFTTQWLTKIAVRWPTQGDARLKTFMHEHDYYNIEDADHRLIHIIEQLRKGTQIESYKAQSYITFKQRIQERVTILADDLLSKHLLEQTSSGKTSKTPCFRSYWEKRHEVWNSKTTLPKKPHHNPPGAYDFDGSTDDANEHHPFSSGKRVRDQPTEVRSNILNKVQPLTEMTKASDKPGTIKSAGDDPESSRQHKRLKLIMGRAAKHDNSTSSPSETITVIHAAGIMEEDSGAVDSETNEHIALAEDILSPTNHRTEQGILPQGETLGGTDERHEGNGPKPQDASRRQRLVLVLQNSATELDFDYENTLSSLHLRELSVSQFFLLYSQRANVPLPDCLTFTFMFAPGIRTVIPQGDEAAWSKMVKKTKDMFKFQKHRKPKMVEFEIFVEIGDKEIGEVLAADDDDDDDW</sequence>
<dbReference type="AlphaFoldDB" id="A0A1L7X0J5"/>
<dbReference type="Proteomes" id="UP000184330">
    <property type="component" value="Unassembled WGS sequence"/>
</dbReference>
<feature type="compositionally biased region" description="Basic and acidic residues" evidence="1">
    <location>
        <begin position="346"/>
        <end position="363"/>
    </location>
</feature>
<accession>A0A1L7X0J5</accession>
<evidence type="ECO:0000313" key="2">
    <source>
        <dbReference type="EMBL" id="CZR58530.1"/>
    </source>
</evidence>
<proteinExistence type="predicted"/>
<gene>
    <name evidence="2" type="ORF">PAC_08422</name>
</gene>
<keyword evidence="3" id="KW-1185">Reference proteome</keyword>
<feature type="region of interest" description="Disordered" evidence="1">
    <location>
        <begin position="117"/>
        <end position="163"/>
    </location>
</feature>
<evidence type="ECO:0000313" key="3">
    <source>
        <dbReference type="Proteomes" id="UP000184330"/>
    </source>
</evidence>
<dbReference type="EMBL" id="FJOG01000012">
    <property type="protein sequence ID" value="CZR58530.1"/>
    <property type="molecule type" value="Genomic_DNA"/>
</dbReference>
<feature type="region of interest" description="Disordered" evidence="1">
    <location>
        <begin position="323"/>
        <end position="366"/>
    </location>
</feature>
<dbReference type="STRING" id="576137.A0A1L7X0J5"/>
<protein>
    <submittedName>
        <fullName evidence="2">Uncharacterized protein</fullName>
    </submittedName>
</protein>
<dbReference type="OrthoDB" id="3540796at2759"/>
<feature type="region of interest" description="Disordered" evidence="1">
    <location>
        <begin position="378"/>
        <end position="402"/>
    </location>
</feature>